<protein>
    <submittedName>
        <fullName evidence="5">Substrate-binding domain-containing protein</fullName>
    </submittedName>
</protein>
<reference evidence="5 6" key="1">
    <citation type="submission" date="2021-08" db="EMBL/GenBank/DDBJ databases">
        <title>Comparative Genomics Analysis of the Genus Qipengyuania Reveals Extensive Genetic Diversity and Metabolic Versatility, Including the Description of Fifteen Novel Species.</title>
        <authorList>
            <person name="Liu Y."/>
        </authorList>
    </citation>
    <scope>NUCLEOTIDE SEQUENCE [LARGE SCALE GENOMIC DNA]</scope>
    <source>
        <strain evidence="5 6">1NDH1</strain>
    </source>
</reference>
<evidence type="ECO:0000256" key="1">
    <source>
        <dbReference type="ARBA" id="ARBA00023015"/>
    </source>
</evidence>
<keyword evidence="2" id="KW-0238">DNA-binding</keyword>
<sequence length="281" mass="29556">MTSSTRILMLFDNMNRDYVTRLQSGATRKASACGVTIEAENIHGTDRSVESLLDSPGLGGVILTAPLCDDRHVLLQLEKRGIPFARIASMLDPGRGITVSMDEYEASREITGLLLEAGHRRIAIIRGPRSHLASMRRYNGFTAAMGTKGGRADPALIVEGDFTPESGKQLASKLLAGRPTAIFSSNDGMAAGFVQAARAAGYSLPGQVSIVGFDDDPVAKTLNPPLTTVRQPLEEMGATACTLLADCMKGAGKSVAHADVPYTIVERSSIAPPATATASAA</sequence>
<dbReference type="SUPFAM" id="SSF53822">
    <property type="entry name" value="Periplasmic binding protein-like I"/>
    <property type="match status" value="1"/>
</dbReference>
<evidence type="ECO:0000256" key="2">
    <source>
        <dbReference type="ARBA" id="ARBA00023125"/>
    </source>
</evidence>
<dbReference type="InterPro" id="IPR028082">
    <property type="entry name" value="Peripla_BP_I"/>
</dbReference>
<evidence type="ECO:0000313" key="6">
    <source>
        <dbReference type="Proteomes" id="UP000824321"/>
    </source>
</evidence>
<dbReference type="EMBL" id="CP081294">
    <property type="protein sequence ID" value="QZD95849.1"/>
    <property type="molecule type" value="Genomic_DNA"/>
</dbReference>
<accession>A0ABX9A6F9</accession>
<gene>
    <name evidence="5" type="ORF">K3136_03800</name>
</gene>
<evidence type="ECO:0000259" key="4">
    <source>
        <dbReference type="Pfam" id="PF13377"/>
    </source>
</evidence>
<keyword evidence="3" id="KW-0804">Transcription</keyword>
<organism evidence="5 6">
    <name type="scientific">Qipengyuania gelatinilytica</name>
    <dbReference type="NCBI Taxonomy" id="2867231"/>
    <lineage>
        <taxon>Bacteria</taxon>
        <taxon>Pseudomonadati</taxon>
        <taxon>Pseudomonadota</taxon>
        <taxon>Alphaproteobacteria</taxon>
        <taxon>Sphingomonadales</taxon>
        <taxon>Erythrobacteraceae</taxon>
        <taxon>Qipengyuania</taxon>
    </lineage>
</organism>
<dbReference type="PANTHER" id="PTHR30146:SF153">
    <property type="entry name" value="LACTOSE OPERON REPRESSOR"/>
    <property type="match status" value="1"/>
</dbReference>
<dbReference type="InterPro" id="IPR046335">
    <property type="entry name" value="LacI/GalR-like_sensor"/>
</dbReference>
<dbReference type="PANTHER" id="PTHR30146">
    <property type="entry name" value="LACI-RELATED TRANSCRIPTIONAL REPRESSOR"/>
    <property type="match status" value="1"/>
</dbReference>
<name>A0ABX9A6F9_9SPHN</name>
<keyword evidence="1" id="KW-0805">Transcription regulation</keyword>
<keyword evidence="6" id="KW-1185">Reference proteome</keyword>
<feature type="domain" description="Transcriptional regulator LacI/GalR-like sensor" evidence="4">
    <location>
        <begin position="114"/>
        <end position="269"/>
    </location>
</feature>
<proteinExistence type="predicted"/>
<dbReference type="Gene3D" id="3.40.50.2300">
    <property type="match status" value="2"/>
</dbReference>
<dbReference type="CDD" id="cd01545">
    <property type="entry name" value="PBP1_SalR"/>
    <property type="match status" value="1"/>
</dbReference>
<dbReference type="Pfam" id="PF13377">
    <property type="entry name" value="Peripla_BP_3"/>
    <property type="match status" value="1"/>
</dbReference>
<dbReference type="RefSeq" id="WP_221431576.1">
    <property type="nucleotide sequence ID" value="NZ_CP081294.1"/>
</dbReference>
<evidence type="ECO:0000256" key="3">
    <source>
        <dbReference type="ARBA" id="ARBA00023163"/>
    </source>
</evidence>
<dbReference type="Proteomes" id="UP000824321">
    <property type="component" value="Chromosome"/>
</dbReference>
<evidence type="ECO:0000313" key="5">
    <source>
        <dbReference type="EMBL" id="QZD95849.1"/>
    </source>
</evidence>